<protein>
    <submittedName>
        <fullName evidence="1">Uncharacterized protein</fullName>
    </submittedName>
</protein>
<evidence type="ECO:0000313" key="1">
    <source>
        <dbReference type="EMBL" id="CAH1775004.1"/>
    </source>
</evidence>
<gene>
    <name evidence="1" type="ORF">OFUS_LOCUS2364</name>
</gene>
<proteinExistence type="predicted"/>
<organism evidence="1 2">
    <name type="scientific">Owenia fusiformis</name>
    <name type="common">Polychaete worm</name>
    <dbReference type="NCBI Taxonomy" id="6347"/>
    <lineage>
        <taxon>Eukaryota</taxon>
        <taxon>Metazoa</taxon>
        <taxon>Spiralia</taxon>
        <taxon>Lophotrochozoa</taxon>
        <taxon>Annelida</taxon>
        <taxon>Polychaeta</taxon>
        <taxon>Sedentaria</taxon>
        <taxon>Canalipalpata</taxon>
        <taxon>Sabellida</taxon>
        <taxon>Oweniida</taxon>
        <taxon>Oweniidae</taxon>
        <taxon>Owenia</taxon>
    </lineage>
</organism>
<evidence type="ECO:0000313" key="2">
    <source>
        <dbReference type="Proteomes" id="UP000749559"/>
    </source>
</evidence>
<sequence>RNPIELGNMAQNIQSYVPGIRELKLEEPMDASLTPGNHTESAAQNTANAEVEGFLKSVLEDFAASYSYFRGFVKGRQQLEDAINGFKTISNLDFVIREAQPSPLNDGAPSPRNQLSLLFPKPCSHFKCFMLGL</sequence>
<name>A0A8S4N134_OWEFU</name>
<keyword evidence="2" id="KW-1185">Reference proteome</keyword>
<reference evidence="1" key="1">
    <citation type="submission" date="2022-03" db="EMBL/GenBank/DDBJ databases">
        <authorList>
            <person name="Martin C."/>
        </authorList>
    </citation>
    <scope>NUCLEOTIDE SEQUENCE</scope>
</reference>
<comment type="caution">
    <text evidence="1">The sequence shown here is derived from an EMBL/GenBank/DDBJ whole genome shotgun (WGS) entry which is preliminary data.</text>
</comment>
<dbReference type="EMBL" id="CAIIXF020000001">
    <property type="protein sequence ID" value="CAH1775004.1"/>
    <property type="molecule type" value="Genomic_DNA"/>
</dbReference>
<dbReference type="AlphaFoldDB" id="A0A8S4N134"/>
<accession>A0A8S4N134</accession>
<feature type="non-terminal residue" evidence="1">
    <location>
        <position position="1"/>
    </location>
</feature>
<dbReference type="Proteomes" id="UP000749559">
    <property type="component" value="Unassembled WGS sequence"/>
</dbReference>